<feature type="non-terminal residue" evidence="1">
    <location>
        <position position="225"/>
    </location>
</feature>
<keyword evidence="2" id="KW-1185">Reference proteome</keyword>
<reference evidence="1 2" key="1">
    <citation type="journal article" date="2013" name="Curr. Biol.">
        <title>The Genome of the Foraminiferan Reticulomyxa filosa.</title>
        <authorList>
            <person name="Glockner G."/>
            <person name="Hulsmann N."/>
            <person name="Schleicher M."/>
            <person name="Noegel A.A."/>
            <person name="Eichinger L."/>
            <person name="Gallinger C."/>
            <person name="Pawlowski J."/>
            <person name="Sierra R."/>
            <person name="Euteneuer U."/>
            <person name="Pillet L."/>
            <person name="Moustafa A."/>
            <person name="Platzer M."/>
            <person name="Groth M."/>
            <person name="Szafranski K."/>
            <person name="Schliwa M."/>
        </authorList>
    </citation>
    <scope>NUCLEOTIDE SEQUENCE [LARGE SCALE GENOMIC DNA]</scope>
</reference>
<accession>X6N812</accession>
<comment type="caution">
    <text evidence="1">The sequence shown here is derived from an EMBL/GenBank/DDBJ whole genome shotgun (WGS) entry which is preliminary data.</text>
</comment>
<dbReference type="Proteomes" id="UP000023152">
    <property type="component" value="Unassembled WGS sequence"/>
</dbReference>
<proteinExistence type="predicted"/>
<gene>
    <name evidence="1" type="ORF">RFI_15767</name>
</gene>
<dbReference type="EMBL" id="ASPP01011623">
    <property type="protein sequence ID" value="ETO21437.1"/>
    <property type="molecule type" value="Genomic_DNA"/>
</dbReference>
<dbReference type="AlphaFoldDB" id="X6N812"/>
<name>X6N812_RETFI</name>
<protein>
    <submittedName>
        <fullName evidence="1">Uncharacterized protein</fullName>
    </submittedName>
</protein>
<organism evidence="1 2">
    <name type="scientific">Reticulomyxa filosa</name>
    <dbReference type="NCBI Taxonomy" id="46433"/>
    <lineage>
        <taxon>Eukaryota</taxon>
        <taxon>Sar</taxon>
        <taxon>Rhizaria</taxon>
        <taxon>Retaria</taxon>
        <taxon>Foraminifera</taxon>
        <taxon>Monothalamids</taxon>
        <taxon>Reticulomyxidae</taxon>
        <taxon>Reticulomyxa</taxon>
    </lineage>
</organism>
<sequence length="225" mass="26192">MKEYLWSDGIHVSSGLLPHVISRVALMALFQSLYGQCHEVISIGAFLACECNESGSPSFNCSVLNHEEKQVMETGSKKRDFVRIYIFGDFQSLAQQTEWSHFINEALQYTDDVAFFFFFCDHWNREGCKHNELWFIRPIPRIPRFVVADDGSELCQSAIHHYLSVYLFIFVIDKIKFKKKKKNLCISVKWNQSQMKKVTPAILHQWTAKKSNAMPSEPRQMDLRT</sequence>
<evidence type="ECO:0000313" key="2">
    <source>
        <dbReference type="Proteomes" id="UP000023152"/>
    </source>
</evidence>
<evidence type="ECO:0000313" key="1">
    <source>
        <dbReference type="EMBL" id="ETO21437.1"/>
    </source>
</evidence>